<feature type="domain" description="C3H1-type" evidence="6">
    <location>
        <begin position="570"/>
        <end position="598"/>
    </location>
</feature>
<evidence type="ECO:0000313" key="7">
    <source>
        <dbReference type="EMBL" id="OCL06857.1"/>
    </source>
</evidence>
<feature type="region of interest" description="Disordered" evidence="5">
    <location>
        <begin position="339"/>
        <end position="397"/>
    </location>
</feature>
<accession>A0A8E2JRL3</accession>
<sequence>MSSSFSFPPPPPPPSKAPAPDRALENAPYQRGGYSGSQGGRGGRGDRGGRGRGRGNNHGGSQRGGYKSNQRNSNAENLCSNGGGNFNAQTQIRGQPQPQRYSQGHSAPNSYPSPSTQYNQPAIPQTSYLNPAFLPFSATSQLQWNPPAQTSVTPAAYAQALSSLMASHAQAQSTNTTAPNILYNNPSSDNQVPGIYASSTSSPKPKRKRGSSNPYEGSHASPNSTRNSLQQRPPKAKVDVAPAVPSFGFALPTVSQQSSSPADAAENSSRRKRKFNQLGLTPRSEERENSGDEEVDEEAAFQSAVEGLVVTYKGHTSALNSPSDIAAWIQERKKRFPTKARIEEKKKEEEIEKAHKQEMHRRVKEQAVANKKERSDSRPNRIQMTKNLSLDNEDEHQKKVLEKQLKKAEKLRKMLQRSEEKAAKAADALAQAHPFYKPTSPSAGGVQGVDDEPADMQSTMRSDEQVHPVTTVKATNLNEERQILEDESRKSEDMHQRVNLGLDYDSNTSGSETGVESDDSSSTSTSDSESEPDLSSSDINDSDSAPKAESSKLKKPVRIPPPKAKAQLQRTEASICSAYKKTGKCRYGRHCKFSHSLGQAGQEQKTRKRLYDRLVEQEQREADMLALQAIKHLGKNGFLA</sequence>
<feature type="compositionally biased region" description="Gly residues" evidence="5">
    <location>
        <begin position="33"/>
        <end position="42"/>
    </location>
</feature>
<feature type="compositionally biased region" description="Basic and acidic residues" evidence="5">
    <location>
        <begin position="340"/>
        <end position="357"/>
    </location>
</feature>
<feature type="compositionally biased region" description="Low complexity" evidence="5">
    <location>
        <begin position="509"/>
        <end position="543"/>
    </location>
</feature>
<dbReference type="InterPro" id="IPR000571">
    <property type="entry name" value="Znf_CCCH"/>
</dbReference>
<dbReference type="SMART" id="SM00356">
    <property type="entry name" value="ZnF_C3H1"/>
    <property type="match status" value="1"/>
</dbReference>
<feature type="compositionally biased region" description="Basic and acidic residues" evidence="5">
    <location>
        <begin position="370"/>
        <end position="379"/>
    </location>
</feature>
<dbReference type="GO" id="GO:0008270">
    <property type="term" value="F:zinc ion binding"/>
    <property type="evidence" value="ECO:0007669"/>
    <property type="project" value="UniProtKB-KW"/>
</dbReference>
<evidence type="ECO:0000256" key="1">
    <source>
        <dbReference type="ARBA" id="ARBA00022723"/>
    </source>
</evidence>
<feature type="region of interest" description="Disordered" evidence="5">
    <location>
        <begin position="1"/>
        <end position="124"/>
    </location>
</feature>
<feature type="compositionally biased region" description="Polar residues" evidence="5">
    <location>
        <begin position="380"/>
        <end position="390"/>
    </location>
</feature>
<dbReference type="Pfam" id="PF00642">
    <property type="entry name" value="zf-CCCH"/>
    <property type="match status" value="1"/>
</dbReference>
<evidence type="ECO:0000259" key="6">
    <source>
        <dbReference type="PROSITE" id="PS50103"/>
    </source>
</evidence>
<gene>
    <name evidence="7" type="ORF">AOQ84DRAFT_68967</name>
</gene>
<dbReference type="Pfam" id="PF10453">
    <property type="entry name" value="NUFIP1"/>
    <property type="match status" value="1"/>
</dbReference>
<feature type="compositionally biased region" description="Pro residues" evidence="5">
    <location>
        <begin position="7"/>
        <end position="17"/>
    </location>
</feature>
<feature type="compositionally biased region" description="Polar residues" evidence="5">
    <location>
        <begin position="177"/>
        <end position="191"/>
    </location>
</feature>
<dbReference type="InterPro" id="IPR036855">
    <property type="entry name" value="Znf_CCCH_sf"/>
</dbReference>
<organism evidence="7 8">
    <name type="scientific">Glonium stellatum</name>
    <dbReference type="NCBI Taxonomy" id="574774"/>
    <lineage>
        <taxon>Eukaryota</taxon>
        <taxon>Fungi</taxon>
        <taxon>Dikarya</taxon>
        <taxon>Ascomycota</taxon>
        <taxon>Pezizomycotina</taxon>
        <taxon>Dothideomycetes</taxon>
        <taxon>Pleosporomycetidae</taxon>
        <taxon>Gloniales</taxon>
        <taxon>Gloniaceae</taxon>
        <taxon>Glonium</taxon>
    </lineage>
</organism>
<dbReference type="OrthoDB" id="273070at2759"/>
<keyword evidence="3 4" id="KW-0862">Zinc</keyword>
<feature type="region of interest" description="Disordered" evidence="5">
    <location>
        <begin position="432"/>
        <end position="571"/>
    </location>
</feature>
<feature type="compositionally biased region" description="Basic and acidic residues" evidence="5">
    <location>
        <begin position="478"/>
        <end position="496"/>
    </location>
</feature>
<evidence type="ECO:0000256" key="2">
    <source>
        <dbReference type="ARBA" id="ARBA00022771"/>
    </source>
</evidence>
<keyword evidence="8" id="KW-1185">Reference proteome</keyword>
<feature type="region of interest" description="Disordered" evidence="5">
    <location>
        <begin position="177"/>
        <end position="237"/>
    </location>
</feature>
<dbReference type="EMBL" id="KV749965">
    <property type="protein sequence ID" value="OCL06857.1"/>
    <property type="molecule type" value="Genomic_DNA"/>
</dbReference>
<dbReference type="InterPro" id="IPR019496">
    <property type="entry name" value="NUFIP1_cons_dom"/>
</dbReference>
<keyword evidence="2 4" id="KW-0863">Zinc-finger</keyword>
<protein>
    <recommendedName>
        <fullName evidence="6">C3H1-type domain-containing protein</fullName>
    </recommendedName>
</protein>
<evidence type="ECO:0000256" key="4">
    <source>
        <dbReference type="PROSITE-ProRule" id="PRU00723"/>
    </source>
</evidence>
<feature type="compositionally biased region" description="Polar residues" evidence="5">
    <location>
        <begin position="220"/>
        <end position="231"/>
    </location>
</feature>
<dbReference type="PANTHER" id="PTHR13309">
    <property type="entry name" value="NUCLEAR FRAGILE X MENTAL RETARDATION PROTEIN INTERACTING PROTEIN 1"/>
    <property type="match status" value="1"/>
</dbReference>
<evidence type="ECO:0000313" key="8">
    <source>
        <dbReference type="Proteomes" id="UP000250140"/>
    </source>
</evidence>
<name>A0A8E2JRL3_9PEZI</name>
<dbReference type="PANTHER" id="PTHR13309:SF0">
    <property type="entry name" value="FMR1-INTERACTING PROTEIN NUFIP1"/>
    <property type="match status" value="1"/>
</dbReference>
<dbReference type="Proteomes" id="UP000250140">
    <property type="component" value="Unassembled WGS sequence"/>
</dbReference>
<dbReference type="GO" id="GO:0000492">
    <property type="term" value="P:box C/D snoRNP assembly"/>
    <property type="evidence" value="ECO:0007669"/>
    <property type="project" value="TreeGrafter"/>
</dbReference>
<evidence type="ECO:0000256" key="5">
    <source>
        <dbReference type="SAM" id="MobiDB-lite"/>
    </source>
</evidence>
<dbReference type="GO" id="GO:0005634">
    <property type="term" value="C:nucleus"/>
    <property type="evidence" value="ECO:0007669"/>
    <property type="project" value="TreeGrafter"/>
</dbReference>
<keyword evidence="1 4" id="KW-0479">Metal-binding</keyword>
<feature type="zinc finger region" description="C3H1-type" evidence="4">
    <location>
        <begin position="570"/>
        <end position="598"/>
    </location>
</feature>
<feature type="compositionally biased region" description="Polar residues" evidence="5">
    <location>
        <begin position="67"/>
        <end position="124"/>
    </location>
</feature>
<proteinExistence type="predicted"/>
<dbReference type="AlphaFoldDB" id="A0A8E2JRL3"/>
<dbReference type="InterPro" id="IPR039136">
    <property type="entry name" value="NUFIP1-like"/>
</dbReference>
<feature type="region of interest" description="Disordered" evidence="5">
    <location>
        <begin position="251"/>
        <end position="298"/>
    </location>
</feature>
<dbReference type="GO" id="GO:0003723">
    <property type="term" value="F:RNA binding"/>
    <property type="evidence" value="ECO:0007669"/>
    <property type="project" value="InterPro"/>
</dbReference>
<reference evidence="7 8" key="1">
    <citation type="journal article" date="2016" name="Nat. Commun.">
        <title>Ectomycorrhizal ecology is imprinted in the genome of the dominant symbiotic fungus Cenococcum geophilum.</title>
        <authorList>
            <consortium name="DOE Joint Genome Institute"/>
            <person name="Peter M."/>
            <person name="Kohler A."/>
            <person name="Ohm R.A."/>
            <person name="Kuo A."/>
            <person name="Krutzmann J."/>
            <person name="Morin E."/>
            <person name="Arend M."/>
            <person name="Barry K.W."/>
            <person name="Binder M."/>
            <person name="Choi C."/>
            <person name="Clum A."/>
            <person name="Copeland A."/>
            <person name="Grisel N."/>
            <person name="Haridas S."/>
            <person name="Kipfer T."/>
            <person name="LaButti K."/>
            <person name="Lindquist E."/>
            <person name="Lipzen A."/>
            <person name="Maire R."/>
            <person name="Meier B."/>
            <person name="Mihaltcheva S."/>
            <person name="Molinier V."/>
            <person name="Murat C."/>
            <person name="Poggeler S."/>
            <person name="Quandt C.A."/>
            <person name="Sperisen C."/>
            <person name="Tritt A."/>
            <person name="Tisserant E."/>
            <person name="Crous P.W."/>
            <person name="Henrissat B."/>
            <person name="Nehls U."/>
            <person name="Egli S."/>
            <person name="Spatafora J.W."/>
            <person name="Grigoriev I.V."/>
            <person name="Martin F.M."/>
        </authorList>
    </citation>
    <scope>NUCLEOTIDE SEQUENCE [LARGE SCALE GENOMIC DNA]</scope>
    <source>
        <strain evidence="7 8">CBS 207.34</strain>
    </source>
</reference>
<dbReference type="Gene3D" id="4.10.1000.10">
    <property type="entry name" value="Zinc finger, CCCH-type"/>
    <property type="match status" value="1"/>
</dbReference>
<dbReference type="SUPFAM" id="SSF90229">
    <property type="entry name" value="CCCH zinc finger"/>
    <property type="match status" value="1"/>
</dbReference>
<dbReference type="PROSITE" id="PS50103">
    <property type="entry name" value="ZF_C3H1"/>
    <property type="match status" value="1"/>
</dbReference>
<evidence type="ECO:0000256" key="3">
    <source>
        <dbReference type="ARBA" id="ARBA00022833"/>
    </source>
</evidence>